<dbReference type="Pfam" id="PF07980">
    <property type="entry name" value="SusD_RagB"/>
    <property type="match status" value="1"/>
</dbReference>
<comment type="similarity">
    <text evidence="2">Belongs to the SusD family.</text>
</comment>
<evidence type="ECO:0000256" key="2">
    <source>
        <dbReference type="ARBA" id="ARBA00006275"/>
    </source>
</evidence>
<dbReference type="InterPro" id="IPR033985">
    <property type="entry name" value="SusD-like_N"/>
</dbReference>
<keyword evidence="4" id="KW-0472">Membrane</keyword>
<reference evidence="8 9" key="1">
    <citation type="submission" date="2018-06" db="EMBL/GenBank/DDBJ databases">
        <authorList>
            <consortium name="Pathogen Informatics"/>
            <person name="Doyle S."/>
        </authorList>
    </citation>
    <scope>NUCLEOTIDE SEQUENCE [LARGE SCALE GENOMIC DNA]</scope>
    <source>
        <strain evidence="8 9">NCTC11343</strain>
    </source>
</reference>
<gene>
    <name evidence="8" type="ORF">NCTC11343_05429</name>
</gene>
<dbReference type="AlphaFoldDB" id="A0A2X2LNE1"/>
<dbReference type="GeneID" id="97180220"/>
<evidence type="ECO:0000313" key="9">
    <source>
        <dbReference type="Proteomes" id="UP000251241"/>
    </source>
</evidence>
<evidence type="ECO:0000313" key="8">
    <source>
        <dbReference type="EMBL" id="SPZ94619.1"/>
    </source>
</evidence>
<evidence type="ECO:0000259" key="7">
    <source>
        <dbReference type="Pfam" id="PF14322"/>
    </source>
</evidence>
<dbReference type="EMBL" id="UAUU01000011">
    <property type="protein sequence ID" value="SPZ94619.1"/>
    <property type="molecule type" value="Genomic_DNA"/>
</dbReference>
<organism evidence="8 9">
    <name type="scientific">Sphingobacterium multivorum</name>
    <dbReference type="NCBI Taxonomy" id="28454"/>
    <lineage>
        <taxon>Bacteria</taxon>
        <taxon>Pseudomonadati</taxon>
        <taxon>Bacteroidota</taxon>
        <taxon>Sphingobacteriia</taxon>
        <taxon>Sphingobacteriales</taxon>
        <taxon>Sphingobacteriaceae</taxon>
        <taxon>Sphingobacterium</taxon>
    </lineage>
</organism>
<dbReference type="GO" id="GO:0009279">
    <property type="term" value="C:cell outer membrane"/>
    <property type="evidence" value="ECO:0007669"/>
    <property type="project" value="UniProtKB-SubCell"/>
</dbReference>
<feature type="domain" description="SusD-like N-terminal" evidence="7">
    <location>
        <begin position="20"/>
        <end position="221"/>
    </location>
</feature>
<dbReference type="Proteomes" id="UP000251241">
    <property type="component" value="Unassembled WGS sequence"/>
</dbReference>
<feature type="domain" description="RagB/SusD" evidence="6">
    <location>
        <begin position="333"/>
        <end position="418"/>
    </location>
</feature>
<dbReference type="Pfam" id="PF14322">
    <property type="entry name" value="SusD-like_3"/>
    <property type="match status" value="1"/>
</dbReference>
<proteinExistence type="inferred from homology"/>
<evidence type="ECO:0000256" key="3">
    <source>
        <dbReference type="ARBA" id="ARBA00022729"/>
    </source>
</evidence>
<dbReference type="RefSeq" id="WP_112376317.1">
    <property type="nucleotide sequence ID" value="NZ_CP069793.1"/>
</dbReference>
<sequence length="451" mass="51737">MKTRFYFIVILCSMFLGCKKYLDAKPDKKLAIPATIADLWALLDNYTKMNMSSPRAGEEYADTYYLTATGFKAISNINTRNNYIWNDKGELFSDWVNAYSAIFYANVVLDEIDAVAKNEPDDMHQFDAVRGSALFFRTFMFYELAQIFAPQYAENTLSAPCIPLRLNPDPAIPSVRATVSECYSQMINDLRTAARLLPENSETKNRPSKAAAFGLLGRIYLNMGDYKNAALYADSCLRIYSKLMDYNSLSPTAAVPIPKFNEEVIFASRSFSESSLLYTSRCRIDTVLYRSYAENDLRKDIFFKANTDGSFTVKASYDGSYGGAYFNDLATDEQYLILAECYARLNNIPAAVQYLNLMLEKRFLKGKYQAIQASTSQQALDIVLSERRKELVFRGVRWSDIRRLNKEDRYRIYPVRKLDNELFELKQDDNRYISLIPLKIIEITGLPQNER</sequence>
<evidence type="ECO:0000259" key="6">
    <source>
        <dbReference type="Pfam" id="PF07980"/>
    </source>
</evidence>
<comment type="subcellular location">
    <subcellularLocation>
        <location evidence="1">Cell outer membrane</location>
    </subcellularLocation>
</comment>
<protein>
    <submittedName>
        <fullName evidence="8">SusD family</fullName>
    </submittedName>
</protein>
<dbReference type="PROSITE" id="PS51257">
    <property type="entry name" value="PROKAR_LIPOPROTEIN"/>
    <property type="match status" value="1"/>
</dbReference>
<name>A0A2X2LNE1_SPHMU</name>
<keyword evidence="3" id="KW-0732">Signal</keyword>
<dbReference type="SUPFAM" id="SSF48452">
    <property type="entry name" value="TPR-like"/>
    <property type="match status" value="1"/>
</dbReference>
<accession>A0A2X2LNE1</accession>
<dbReference type="InterPro" id="IPR011990">
    <property type="entry name" value="TPR-like_helical_dom_sf"/>
</dbReference>
<dbReference type="Gene3D" id="1.25.40.390">
    <property type="match status" value="1"/>
</dbReference>
<evidence type="ECO:0000256" key="1">
    <source>
        <dbReference type="ARBA" id="ARBA00004442"/>
    </source>
</evidence>
<evidence type="ECO:0000256" key="5">
    <source>
        <dbReference type="ARBA" id="ARBA00023237"/>
    </source>
</evidence>
<dbReference type="InterPro" id="IPR012944">
    <property type="entry name" value="SusD_RagB_dom"/>
</dbReference>
<keyword evidence="5" id="KW-0998">Cell outer membrane</keyword>
<evidence type="ECO:0000256" key="4">
    <source>
        <dbReference type="ARBA" id="ARBA00023136"/>
    </source>
</evidence>